<dbReference type="Proteomes" id="UP001190926">
    <property type="component" value="Unassembled WGS sequence"/>
</dbReference>
<organism evidence="2 3">
    <name type="scientific">Perilla frutescens var. hirtella</name>
    <name type="common">Perilla citriodora</name>
    <name type="synonym">Perilla setoyensis</name>
    <dbReference type="NCBI Taxonomy" id="608512"/>
    <lineage>
        <taxon>Eukaryota</taxon>
        <taxon>Viridiplantae</taxon>
        <taxon>Streptophyta</taxon>
        <taxon>Embryophyta</taxon>
        <taxon>Tracheophyta</taxon>
        <taxon>Spermatophyta</taxon>
        <taxon>Magnoliopsida</taxon>
        <taxon>eudicotyledons</taxon>
        <taxon>Gunneridae</taxon>
        <taxon>Pentapetalae</taxon>
        <taxon>asterids</taxon>
        <taxon>lamiids</taxon>
        <taxon>Lamiales</taxon>
        <taxon>Lamiaceae</taxon>
        <taxon>Nepetoideae</taxon>
        <taxon>Elsholtzieae</taxon>
        <taxon>Perilla</taxon>
    </lineage>
</organism>
<accession>A0AAD4P149</accession>
<keyword evidence="3" id="KW-1185">Reference proteome</keyword>
<sequence length="157" mass="17819">MKQHLVGGFQSCTKCPKCSEYVRVEMKSYMLKKAESKQSSQMMPQSQHLPIDENEDEEDIDTLGSSSKPKSVHPMKKMKGALDVMFGSNPRPRSGSKNEKKTIFDACDKACRDRALDKISNFFYDNGIPFYDATMDSYKEMIEEIGDMVLDCSAIYV</sequence>
<evidence type="ECO:0000313" key="2">
    <source>
        <dbReference type="EMBL" id="KAH6822222.1"/>
    </source>
</evidence>
<feature type="compositionally biased region" description="Acidic residues" evidence="1">
    <location>
        <begin position="52"/>
        <end position="61"/>
    </location>
</feature>
<evidence type="ECO:0000256" key="1">
    <source>
        <dbReference type="SAM" id="MobiDB-lite"/>
    </source>
</evidence>
<feature type="compositionally biased region" description="Low complexity" evidence="1">
    <location>
        <begin position="37"/>
        <end position="47"/>
    </location>
</feature>
<gene>
    <name evidence="2" type="ORF">C2S53_006312</name>
</gene>
<dbReference type="EMBL" id="SDAM02001444">
    <property type="protein sequence ID" value="KAH6822222.1"/>
    <property type="molecule type" value="Genomic_DNA"/>
</dbReference>
<evidence type="ECO:0000313" key="3">
    <source>
        <dbReference type="Proteomes" id="UP001190926"/>
    </source>
</evidence>
<comment type="caution">
    <text evidence="2">The sequence shown here is derived from an EMBL/GenBank/DDBJ whole genome shotgun (WGS) entry which is preliminary data.</text>
</comment>
<name>A0AAD4P149_PERFH</name>
<reference evidence="2 3" key="1">
    <citation type="journal article" date="2021" name="Nat. Commun.">
        <title>Incipient diploidization of the medicinal plant Perilla within 10,000 years.</title>
        <authorList>
            <person name="Zhang Y."/>
            <person name="Shen Q."/>
            <person name="Leng L."/>
            <person name="Zhang D."/>
            <person name="Chen S."/>
            <person name="Shi Y."/>
            <person name="Ning Z."/>
            <person name="Chen S."/>
        </authorList>
    </citation>
    <scope>NUCLEOTIDE SEQUENCE [LARGE SCALE GENOMIC DNA]</scope>
    <source>
        <strain evidence="3">cv. PC099</strain>
    </source>
</reference>
<feature type="region of interest" description="Disordered" evidence="1">
    <location>
        <begin position="33"/>
        <end position="75"/>
    </location>
</feature>
<protein>
    <submittedName>
        <fullName evidence="2">Uncharacterized protein</fullName>
    </submittedName>
</protein>
<proteinExistence type="predicted"/>
<dbReference type="AlphaFoldDB" id="A0AAD4P149"/>